<gene>
    <name evidence="1" type="ORF">PCANC_22574</name>
    <name evidence="2" type="ORF">PCASD_10091</name>
</gene>
<organism evidence="1 3">
    <name type="scientific">Puccinia coronata f. sp. avenae</name>
    <dbReference type="NCBI Taxonomy" id="200324"/>
    <lineage>
        <taxon>Eukaryota</taxon>
        <taxon>Fungi</taxon>
        <taxon>Dikarya</taxon>
        <taxon>Basidiomycota</taxon>
        <taxon>Pucciniomycotina</taxon>
        <taxon>Pucciniomycetes</taxon>
        <taxon>Pucciniales</taxon>
        <taxon>Pucciniaceae</taxon>
        <taxon>Puccinia</taxon>
    </lineage>
</organism>
<reference evidence="3 4" key="1">
    <citation type="submission" date="2017-11" db="EMBL/GenBank/DDBJ databases">
        <title>De novo assembly and phasing of dikaryotic genomes from two isolates of Puccinia coronata f. sp. avenae, the causal agent of oat crown rust.</title>
        <authorList>
            <person name="Miller M.E."/>
            <person name="Zhang Y."/>
            <person name="Omidvar V."/>
            <person name="Sperschneider J."/>
            <person name="Schwessinger B."/>
            <person name="Raley C."/>
            <person name="Palmer J.M."/>
            <person name="Garnica D."/>
            <person name="Upadhyaya N."/>
            <person name="Rathjen J."/>
            <person name="Taylor J.M."/>
            <person name="Park R.F."/>
            <person name="Dodds P.N."/>
            <person name="Hirsch C.D."/>
            <person name="Kianian S.F."/>
            <person name="Figueroa M."/>
        </authorList>
    </citation>
    <scope>NUCLEOTIDE SEQUENCE [LARGE SCALE GENOMIC DNA]</scope>
    <source>
        <strain evidence="1">12NC29</strain>
        <strain evidence="2">12SD80</strain>
    </source>
</reference>
<dbReference type="Proteomes" id="UP000235392">
    <property type="component" value="Unassembled WGS sequence"/>
</dbReference>
<evidence type="ECO:0000313" key="4">
    <source>
        <dbReference type="Proteomes" id="UP000235392"/>
    </source>
</evidence>
<dbReference type="EMBL" id="PGCJ01000199">
    <property type="protein sequence ID" value="PLW39047.1"/>
    <property type="molecule type" value="Genomic_DNA"/>
</dbReference>
<name>A0A2N5UN48_9BASI</name>
<dbReference type="Proteomes" id="UP000235388">
    <property type="component" value="Unassembled WGS sequence"/>
</dbReference>
<evidence type="ECO:0000313" key="2">
    <source>
        <dbReference type="EMBL" id="PLW41989.1"/>
    </source>
</evidence>
<accession>A0A2N5UN48</accession>
<dbReference type="EMBL" id="PGCI01000083">
    <property type="protein sequence ID" value="PLW41989.1"/>
    <property type="molecule type" value="Genomic_DNA"/>
</dbReference>
<dbReference type="AlphaFoldDB" id="A0A2N5UN48"/>
<comment type="caution">
    <text evidence="1">The sequence shown here is derived from an EMBL/GenBank/DDBJ whole genome shotgun (WGS) entry which is preliminary data.</text>
</comment>
<evidence type="ECO:0000313" key="3">
    <source>
        <dbReference type="Proteomes" id="UP000235388"/>
    </source>
</evidence>
<evidence type="ECO:0000313" key="1">
    <source>
        <dbReference type="EMBL" id="PLW39047.1"/>
    </source>
</evidence>
<protein>
    <submittedName>
        <fullName evidence="1">Uncharacterized protein</fullName>
    </submittedName>
</protein>
<proteinExistence type="predicted"/>
<sequence length="50" mass="5449">MRLPSTPRNLPALPVAHRLLPVPPYLAYCPLKACHCLGQPSSKNPSLESL</sequence>
<keyword evidence="3" id="KW-1185">Reference proteome</keyword>